<dbReference type="PANTHER" id="PTHR20661:SF0">
    <property type="entry name" value="PHOSPHATIDYLINOSITOL-GLYCAN BIOSYNTHESIS CLASS W PROTEIN"/>
    <property type="match status" value="1"/>
</dbReference>
<comment type="similarity">
    <text evidence="5">Belongs to the PIGW family.</text>
</comment>
<proteinExistence type="inferred from homology"/>
<feature type="transmembrane region" description="Helical" evidence="5">
    <location>
        <begin position="275"/>
        <end position="296"/>
    </location>
</feature>
<feature type="transmembrane region" description="Helical" evidence="5">
    <location>
        <begin position="55"/>
        <end position="74"/>
    </location>
</feature>
<feature type="transmembrane region" description="Helical" evidence="5">
    <location>
        <begin position="413"/>
        <end position="434"/>
    </location>
</feature>
<feature type="transmembrane region" description="Helical" evidence="5">
    <location>
        <begin position="308"/>
        <end position="329"/>
    </location>
</feature>
<dbReference type="GO" id="GO:0072659">
    <property type="term" value="P:protein localization to plasma membrane"/>
    <property type="evidence" value="ECO:0007669"/>
    <property type="project" value="TreeGrafter"/>
</dbReference>
<evidence type="ECO:0000256" key="3">
    <source>
        <dbReference type="ARBA" id="ARBA00022989"/>
    </source>
</evidence>
<evidence type="ECO:0000313" key="7">
    <source>
        <dbReference type="Proteomes" id="UP001168821"/>
    </source>
</evidence>
<feature type="transmembrane region" description="Helical" evidence="5">
    <location>
        <begin position="208"/>
        <end position="227"/>
    </location>
</feature>
<sequence length="442" mass="49411">MASPRSSLRDQLMHTNGTSPHETITIIVPSLFYTTITTIIVSLLNTKIENLPLQFCIEFATLVLPIILNVTVLADHNLEVLTTSFIICLSVLFCLLPFKPHSPKSDVPQTPDLITNSRSTINIISVVAILAVDFLIFPRRFAKTETFGHSLMDVGVGLFVFSNGIVDGGKTDLGKALKGSIPLFVLGGTRFVVTRQIDYHVPVSEYGVHWNFFITLAVTKIFVSLIFTVVNVRFIWINATLLMISHEVLLQSGLANFVMKNTKRKDFVSANKEGLVSSVGYVYLYLFSAYFSYFVGLKRGKGRRKTSILKFVLCALVTLVGSMICQNYFGISRKLANPAYCFWVLFIGTFMTGLYYVFGRLLEDVLGSKLHVRVQLPFIFRAINYNGLTFFLVSNLLTGMVNIVCDTLTVGTTASLVIICVYMFINCSTVCVLYKKQMKLKF</sequence>
<comment type="function">
    <text evidence="5">A acetyltransferase, which acetylates the inositol ring of phosphatidylinositol during biosynthesis of GPI-anchor.</text>
</comment>
<feature type="transmembrane region" description="Helical" evidence="5">
    <location>
        <begin position="80"/>
        <end position="98"/>
    </location>
</feature>
<dbReference type="GO" id="GO:0006506">
    <property type="term" value="P:GPI anchor biosynthetic process"/>
    <property type="evidence" value="ECO:0007669"/>
    <property type="project" value="UniProtKB-KW"/>
</dbReference>
<name>A0AA38ICU8_9CUCU</name>
<keyword evidence="2 5" id="KW-0812">Transmembrane</keyword>
<feature type="transmembrane region" description="Helical" evidence="5">
    <location>
        <begin position="234"/>
        <end position="255"/>
    </location>
</feature>
<feature type="transmembrane region" description="Helical" evidence="5">
    <location>
        <begin position="119"/>
        <end position="137"/>
    </location>
</feature>
<keyword evidence="5" id="KW-0256">Endoplasmic reticulum</keyword>
<feature type="transmembrane region" description="Helical" evidence="5">
    <location>
        <begin position="378"/>
        <end position="401"/>
    </location>
</feature>
<gene>
    <name evidence="6" type="ORF">Zmor_012919</name>
</gene>
<evidence type="ECO:0000256" key="5">
    <source>
        <dbReference type="RuleBase" id="RU280819"/>
    </source>
</evidence>
<keyword evidence="5" id="KW-0012">Acyltransferase</keyword>
<evidence type="ECO:0000313" key="6">
    <source>
        <dbReference type="EMBL" id="KAJ3653680.1"/>
    </source>
</evidence>
<dbReference type="InterPro" id="IPR009447">
    <property type="entry name" value="PIGW/GWT1"/>
</dbReference>
<dbReference type="PANTHER" id="PTHR20661">
    <property type="entry name" value="PHOSPHATIDYLINOSITOL-GLYCAN BIOSYNTHESIS CLASS W PROTEIN"/>
    <property type="match status" value="1"/>
</dbReference>
<dbReference type="EMBL" id="JALNTZ010000004">
    <property type="protein sequence ID" value="KAJ3653680.1"/>
    <property type="molecule type" value="Genomic_DNA"/>
</dbReference>
<evidence type="ECO:0000256" key="2">
    <source>
        <dbReference type="ARBA" id="ARBA00022692"/>
    </source>
</evidence>
<dbReference type="GO" id="GO:0005789">
    <property type="term" value="C:endoplasmic reticulum membrane"/>
    <property type="evidence" value="ECO:0007669"/>
    <property type="project" value="UniProtKB-SubCell"/>
</dbReference>
<reference evidence="6" key="1">
    <citation type="journal article" date="2023" name="G3 (Bethesda)">
        <title>Whole genome assemblies of Zophobas morio and Tenebrio molitor.</title>
        <authorList>
            <person name="Kaur S."/>
            <person name="Stinson S.A."/>
            <person name="diCenzo G.C."/>
        </authorList>
    </citation>
    <scope>NUCLEOTIDE SEQUENCE</scope>
    <source>
        <strain evidence="6">QUZm001</strain>
    </source>
</reference>
<feature type="transmembrane region" description="Helical" evidence="5">
    <location>
        <begin position="335"/>
        <end position="358"/>
    </location>
</feature>
<feature type="transmembrane region" description="Helical" evidence="5">
    <location>
        <begin position="23"/>
        <end position="43"/>
    </location>
</feature>
<dbReference type="GO" id="GO:0032216">
    <property type="term" value="F:glucosaminyl-phosphatidylinositol O-acyltransferase activity"/>
    <property type="evidence" value="ECO:0007669"/>
    <property type="project" value="TreeGrafter"/>
</dbReference>
<evidence type="ECO:0000256" key="4">
    <source>
        <dbReference type="ARBA" id="ARBA00023136"/>
    </source>
</evidence>
<comment type="caution">
    <text evidence="6">The sequence shown here is derived from an EMBL/GenBank/DDBJ whole genome shotgun (WGS) entry which is preliminary data.</text>
</comment>
<dbReference type="Pfam" id="PF06423">
    <property type="entry name" value="GWT1"/>
    <property type="match status" value="1"/>
</dbReference>
<dbReference type="AlphaFoldDB" id="A0AA38ICU8"/>
<keyword evidence="7" id="KW-1185">Reference proteome</keyword>
<dbReference type="PIRSF" id="PIRSF017321">
    <property type="entry name" value="GWT1"/>
    <property type="match status" value="1"/>
</dbReference>
<dbReference type="EC" id="2.3.-.-" evidence="5"/>
<keyword evidence="4 5" id="KW-0472">Membrane</keyword>
<accession>A0AA38ICU8</accession>
<dbReference type="Proteomes" id="UP001168821">
    <property type="component" value="Unassembled WGS sequence"/>
</dbReference>
<protein>
    <recommendedName>
        <fullName evidence="5">Phosphatidylinositol-glycan biosynthesis class W protein</fullName>
        <ecNumber evidence="5">2.3.-.-</ecNumber>
    </recommendedName>
</protein>
<comment type="subcellular location">
    <subcellularLocation>
        <location evidence="5">Endoplasmic reticulum membrane</location>
        <topology evidence="5">Multi-pass membrane protein</topology>
    </subcellularLocation>
    <subcellularLocation>
        <location evidence="1">Membrane</location>
        <topology evidence="1">Multi-pass membrane protein</topology>
    </subcellularLocation>
</comment>
<organism evidence="6 7">
    <name type="scientific">Zophobas morio</name>
    <dbReference type="NCBI Taxonomy" id="2755281"/>
    <lineage>
        <taxon>Eukaryota</taxon>
        <taxon>Metazoa</taxon>
        <taxon>Ecdysozoa</taxon>
        <taxon>Arthropoda</taxon>
        <taxon>Hexapoda</taxon>
        <taxon>Insecta</taxon>
        <taxon>Pterygota</taxon>
        <taxon>Neoptera</taxon>
        <taxon>Endopterygota</taxon>
        <taxon>Coleoptera</taxon>
        <taxon>Polyphaga</taxon>
        <taxon>Cucujiformia</taxon>
        <taxon>Tenebrionidae</taxon>
        <taxon>Zophobas</taxon>
    </lineage>
</organism>
<keyword evidence="3 5" id="KW-1133">Transmembrane helix</keyword>
<keyword evidence="5" id="KW-0337">GPI-anchor biosynthesis</keyword>
<comment type="pathway">
    <text evidence="5">Glycolipid biosynthesis; glycosylphosphatidylinositol-anchor biosynthesis.</text>
</comment>
<keyword evidence="5" id="KW-0808">Transferase</keyword>
<evidence type="ECO:0000256" key="1">
    <source>
        <dbReference type="ARBA" id="ARBA00004141"/>
    </source>
</evidence>